<protein>
    <submittedName>
        <fullName evidence="3">Tudor domain-containing protein 7B-like</fullName>
    </submittedName>
</protein>
<accession>A0A6I9PEC8</accession>
<dbReference type="GO" id="GO:0043186">
    <property type="term" value="C:P granule"/>
    <property type="evidence" value="ECO:0007669"/>
    <property type="project" value="TreeGrafter"/>
</dbReference>
<sequence length="200" mass="22354">MFVNRYTHSMQPSRIFPLMIVLSVCQVYYVDHGFSVETSGTNLLDLHQDFLSLPFQAFNVRLAGLEAFGSHALVVSSVEKLVVGKILLMETLEPCQENETPVAVLYDTSQDDDININSACRKALQDDTMKNPLTVKATYQDVCVTSVCADGIIYCQLPSRGTARLNKLMEETETFFFSQFASSTSLRQPDGKQTDYQVAE</sequence>
<proteinExistence type="predicted"/>
<evidence type="ECO:0000259" key="1">
    <source>
        <dbReference type="Pfam" id="PF00567"/>
    </source>
</evidence>
<dbReference type="GO" id="GO:0030719">
    <property type="term" value="P:P granule organization"/>
    <property type="evidence" value="ECO:0007669"/>
    <property type="project" value="TreeGrafter"/>
</dbReference>
<dbReference type="GO" id="GO:0034587">
    <property type="term" value="P:piRNA processing"/>
    <property type="evidence" value="ECO:0007669"/>
    <property type="project" value="TreeGrafter"/>
</dbReference>
<gene>
    <name evidence="3" type="primary">LOC104960250</name>
</gene>
<dbReference type="InterPro" id="IPR050621">
    <property type="entry name" value="Tudor_domain_containing"/>
</dbReference>
<dbReference type="Gene3D" id="2.40.50.90">
    <property type="match status" value="1"/>
</dbReference>
<reference evidence="3" key="1">
    <citation type="submission" date="2025-08" db="UniProtKB">
        <authorList>
            <consortium name="RefSeq"/>
        </authorList>
    </citation>
    <scope>IDENTIFICATION</scope>
    <source>
        <tissue evidence="3">Muscle</tissue>
    </source>
</reference>
<evidence type="ECO:0000313" key="3">
    <source>
        <dbReference type="RefSeq" id="XP_010786532.1"/>
    </source>
</evidence>
<dbReference type="InterPro" id="IPR002999">
    <property type="entry name" value="Tudor"/>
</dbReference>
<dbReference type="PANTHER" id="PTHR22948:SF29">
    <property type="entry name" value="FI02030P-RELATED"/>
    <property type="match status" value="1"/>
</dbReference>
<dbReference type="KEGG" id="ncc:104960250"/>
<feature type="domain" description="Tudor" evidence="1">
    <location>
        <begin position="25"/>
        <end position="64"/>
    </location>
</feature>
<keyword evidence="2" id="KW-1185">Reference proteome</keyword>
<dbReference type="GO" id="GO:0007283">
    <property type="term" value="P:spermatogenesis"/>
    <property type="evidence" value="ECO:0007669"/>
    <property type="project" value="TreeGrafter"/>
</dbReference>
<dbReference type="InterPro" id="IPR035437">
    <property type="entry name" value="SNase_OB-fold_sf"/>
</dbReference>
<dbReference type="Pfam" id="PF00567">
    <property type="entry name" value="TUDOR"/>
    <property type="match status" value="1"/>
</dbReference>
<dbReference type="PANTHER" id="PTHR22948">
    <property type="entry name" value="TUDOR DOMAIN CONTAINING PROTEIN"/>
    <property type="match status" value="1"/>
</dbReference>
<organism evidence="2 3">
    <name type="scientific">Notothenia coriiceps</name>
    <name type="common">black rockcod</name>
    <dbReference type="NCBI Taxonomy" id="8208"/>
    <lineage>
        <taxon>Eukaryota</taxon>
        <taxon>Metazoa</taxon>
        <taxon>Chordata</taxon>
        <taxon>Craniata</taxon>
        <taxon>Vertebrata</taxon>
        <taxon>Euteleostomi</taxon>
        <taxon>Actinopterygii</taxon>
        <taxon>Neopterygii</taxon>
        <taxon>Teleostei</taxon>
        <taxon>Neoteleostei</taxon>
        <taxon>Acanthomorphata</taxon>
        <taxon>Eupercaria</taxon>
        <taxon>Perciformes</taxon>
        <taxon>Notothenioidei</taxon>
        <taxon>Nototheniidae</taxon>
        <taxon>Notothenia</taxon>
    </lineage>
</organism>
<dbReference type="RefSeq" id="XP_010786532.1">
    <property type="nucleotide sequence ID" value="XM_010788230.1"/>
</dbReference>
<name>A0A6I9PEC8_9TELE</name>
<dbReference type="SUPFAM" id="SSF63748">
    <property type="entry name" value="Tudor/PWWP/MBT"/>
    <property type="match status" value="1"/>
</dbReference>
<dbReference type="Proteomes" id="UP000504611">
    <property type="component" value="Unplaced"/>
</dbReference>
<dbReference type="OrthoDB" id="10034606at2759"/>
<dbReference type="AlphaFoldDB" id="A0A6I9PEC8"/>
<evidence type="ECO:0000313" key="2">
    <source>
        <dbReference type="Proteomes" id="UP000504611"/>
    </source>
</evidence>
<dbReference type="GeneID" id="104960250"/>